<evidence type="ECO:0000313" key="2">
    <source>
        <dbReference type="EMBL" id="WGW12520.1"/>
    </source>
</evidence>
<gene>
    <name evidence="2" type="ORF">LWF01_01775</name>
</gene>
<sequence>MNSYIPLLAESTVVLTGASSGIGAATARRLSHKTRRLILVGQSSERLAATAAETGAEFLTADYADLDQVRALASELSRTTDHIDLMFHNAGAMWKTRDLTVDGNERTMQVNAIAPYLLTRSLGPLLEGGRVISTTSITGLRTRPGDLEQLDSSRRYKPWDAYAASKLAVSLMVREFTRRVPETEFADVHPGVVTTGLIRRMPGQQLLAASPLRTIASRFMSTPEQAANALISAGTTPQSIAGVFFDQLAPRDPGNLVTDQNLAAKLWNSFADRSHLSR</sequence>
<dbReference type="PRINTS" id="PR00081">
    <property type="entry name" value="GDHRDH"/>
</dbReference>
<accession>A0ABY8QVX4</accession>
<keyword evidence="1" id="KW-0560">Oxidoreductase</keyword>
<dbReference type="Pfam" id="PF00106">
    <property type="entry name" value="adh_short"/>
    <property type="match status" value="1"/>
</dbReference>
<dbReference type="SUPFAM" id="SSF51735">
    <property type="entry name" value="NAD(P)-binding Rossmann-fold domains"/>
    <property type="match status" value="1"/>
</dbReference>
<dbReference type="RefSeq" id="WP_349639321.1">
    <property type="nucleotide sequence ID" value="NZ_CP090958.1"/>
</dbReference>
<evidence type="ECO:0000256" key="1">
    <source>
        <dbReference type="ARBA" id="ARBA00023002"/>
    </source>
</evidence>
<dbReference type="PANTHER" id="PTHR43157">
    <property type="entry name" value="PHOSPHATIDYLINOSITOL-GLYCAN BIOSYNTHESIS CLASS F PROTEIN-RELATED"/>
    <property type="match status" value="1"/>
</dbReference>
<dbReference type="EMBL" id="CP090958">
    <property type="protein sequence ID" value="WGW12520.1"/>
    <property type="molecule type" value="Genomic_DNA"/>
</dbReference>
<reference evidence="2 3" key="1">
    <citation type="submission" date="2023-05" db="EMBL/GenBank/DDBJ databases">
        <title>Lithophilousrod everest ZFBP1038 complete genpme.</title>
        <authorList>
            <person name="Tian M."/>
        </authorList>
    </citation>
    <scope>NUCLEOTIDE SEQUENCE [LARGE SCALE GENOMIC DNA]</scope>
    <source>
        <strain evidence="2 3">ZFBP1038</strain>
    </source>
</reference>
<protein>
    <submittedName>
        <fullName evidence="2">SDR family NAD(P)-dependent oxidoreductase</fullName>
    </submittedName>
</protein>
<proteinExistence type="predicted"/>
<organism evidence="2 3">
    <name type="scientific">Saxibacter everestensis</name>
    <dbReference type="NCBI Taxonomy" id="2909229"/>
    <lineage>
        <taxon>Bacteria</taxon>
        <taxon>Bacillati</taxon>
        <taxon>Actinomycetota</taxon>
        <taxon>Actinomycetes</taxon>
        <taxon>Micrococcales</taxon>
        <taxon>Brevibacteriaceae</taxon>
        <taxon>Saxibacter</taxon>
    </lineage>
</organism>
<dbReference type="InterPro" id="IPR002347">
    <property type="entry name" value="SDR_fam"/>
</dbReference>
<name>A0ABY8QVX4_9MICO</name>
<dbReference type="PANTHER" id="PTHR43157:SF31">
    <property type="entry name" value="PHOSPHATIDYLINOSITOL-GLYCAN BIOSYNTHESIS CLASS F PROTEIN"/>
    <property type="match status" value="1"/>
</dbReference>
<keyword evidence="3" id="KW-1185">Reference proteome</keyword>
<evidence type="ECO:0000313" key="3">
    <source>
        <dbReference type="Proteomes" id="UP001209083"/>
    </source>
</evidence>
<dbReference type="InterPro" id="IPR036291">
    <property type="entry name" value="NAD(P)-bd_dom_sf"/>
</dbReference>
<dbReference type="Gene3D" id="3.40.50.720">
    <property type="entry name" value="NAD(P)-binding Rossmann-like Domain"/>
    <property type="match status" value="1"/>
</dbReference>
<dbReference type="Proteomes" id="UP001209083">
    <property type="component" value="Chromosome"/>
</dbReference>